<evidence type="ECO:0000313" key="2">
    <source>
        <dbReference type="EMBL" id="PTX47806.1"/>
    </source>
</evidence>
<keyword evidence="3" id="KW-1185">Reference proteome</keyword>
<sequence>MAQTATRIALADLSAAPSLSPLAGMTLRAAAALTRWSERRRSRRALAQLDERLLFDIGVDRHAAQAEARRHFWLG</sequence>
<dbReference type="OrthoDB" id="8005167at2"/>
<organism evidence="2 3">
    <name type="scientific">Allosediminivita pacifica</name>
    <dbReference type="NCBI Taxonomy" id="1267769"/>
    <lineage>
        <taxon>Bacteria</taxon>
        <taxon>Pseudomonadati</taxon>
        <taxon>Pseudomonadota</taxon>
        <taxon>Alphaproteobacteria</taxon>
        <taxon>Rhodobacterales</taxon>
        <taxon>Paracoccaceae</taxon>
        <taxon>Allosediminivita</taxon>
    </lineage>
</organism>
<reference evidence="2 3" key="1">
    <citation type="submission" date="2018-04" db="EMBL/GenBank/DDBJ databases">
        <title>Genomic Encyclopedia of Archaeal and Bacterial Type Strains, Phase II (KMG-II): from individual species to whole genera.</title>
        <authorList>
            <person name="Goeker M."/>
        </authorList>
    </citation>
    <scope>NUCLEOTIDE SEQUENCE [LARGE SCALE GENOMIC DNA]</scope>
    <source>
        <strain evidence="2 3">DSM 29329</strain>
    </source>
</reference>
<gene>
    <name evidence="2" type="ORF">C8N44_111137</name>
</gene>
<dbReference type="InterPro" id="IPR009506">
    <property type="entry name" value="YjiS-like"/>
</dbReference>
<dbReference type="Pfam" id="PF06568">
    <property type="entry name" value="YjiS-like"/>
    <property type="match status" value="1"/>
</dbReference>
<proteinExistence type="predicted"/>
<name>A0A2T6AVN0_9RHOB</name>
<protein>
    <submittedName>
        <fullName evidence="2">Uncharacterized protein YjiS (DUF1127 family)</fullName>
    </submittedName>
</protein>
<dbReference type="RefSeq" id="WP_107976246.1">
    <property type="nucleotide sequence ID" value="NZ_BMEZ01000013.1"/>
</dbReference>
<comment type="caution">
    <text evidence="2">The sequence shown here is derived from an EMBL/GenBank/DDBJ whole genome shotgun (WGS) entry which is preliminary data.</text>
</comment>
<dbReference type="EMBL" id="QBKN01000011">
    <property type="protein sequence ID" value="PTX47806.1"/>
    <property type="molecule type" value="Genomic_DNA"/>
</dbReference>
<evidence type="ECO:0000259" key="1">
    <source>
        <dbReference type="Pfam" id="PF06568"/>
    </source>
</evidence>
<evidence type="ECO:0000313" key="3">
    <source>
        <dbReference type="Proteomes" id="UP000244069"/>
    </source>
</evidence>
<feature type="domain" description="YjiS-like" evidence="1">
    <location>
        <begin position="30"/>
        <end position="61"/>
    </location>
</feature>
<dbReference type="Proteomes" id="UP000244069">
    <property type="component" value="Unassembled WGS sequence"/>
</dbReference>
<dbReference type="AlphaFoldDB" id="A0A2T6AVN0"/>
<accession>A0A2T6AVN0</accession>